<dbReference type="EMBL" id="CP006764">
    <property type="protein sequence ID" value="AIT61904.1"/>
    <property type="molecule type" value="Genomic_DNA"/>
</dbReference>
<dbReference type="eggNOG" id="COG0640">
    <property type="taxonomic scope" value="Bacteria"/>
</dbReference>
<dbReference type="SUPFAM" id="SSF46785">
    <property type="entry name" value="Winged helix' DNA-binding domain"/>
    <property type="match status" value="1"/>
</dbReference>
<dbReference type="GO" id="GO:0003700">
    <property type="term" value="F:DNA-binding transcription factor activity"/>
    <property type="evidence" value="ECO:0007669"/>
    <property type="project" value="InterPro"/>
</dbReference>
<dbReference type="InterPro" id="IPR011991">
    <property type="entry name" value="ArsR-like_HTH"/>
</dbReference>
<proteinExistence type="predicted"/>
<organism evidence="5 6">
    <name type="scientific">Corynebacterium doosanense CAU 212 = DSM 45436</name>
    <dbReference type="NCBI Taxonomy" id="558173"/>
    <lineage>
        <taxon>Bacteria</taxon>
        <taxon>Bacillati</taxon>
        <taxon>Actinomycetota</taxon>
        <taxon>Actinomycetes</taxon>
        <taxon>Mycobacteriales</taxon>
        <taxon>Corynebacteriaceae</taxon>
        <taxon>Corynebacterium</taxon>
    </lineage>
</organism>
<evidence type="ECO:0000313" key="5">
    <source>
        <dbReference type="EMBL" id="AIT61904.1"/>
    </source>
</evidence>
<feature type="domain" description="HTH arsR-type" evidence="4">
    <location>
        <begin position="22"/>
        <end position="114"/>
    </location>
</feature>
<dbReference type="STRING" id="558173.CDOO_12015"/>
<dbReference type="AlphaFoldDB" id="A0A097IIE7"/>
<keyword evidence="3" id="KW-0804">Transcription</keyword>
<gene>
    <name evidence="5" type="ORF">CDOO_12015</name>
</gene>
<dbReference type="InterPro" id="IPR001845">
    <property type="entry name" value="HTH_ArsR_DNA-bd_dom"/>
</dbReference>
<dbReference type="OrthoDB" id="9798835at2"/>
<protein>
    <submittedName>
        <fullName evidence="5">ArsR family transcriptional regulator</fullName>
    </submittedName>
</protein>
<dbReference type="GO" id="GO:0003677">
    <property type="term" value="F:DNA binding"/>
    <property type="evidence" value="ECO:0007669"/>
    <property type="project" value="UniProtKB-KW"/>
</dbReference>
<dbReference type="KEGG" id="cdo:CDOO_12015"/>
<reference evidence="5 6" key="1">
    <citation type="submission" date="2013-09" db="EMBL/GenBank/DDBJ databases">
        <title>Complete genome sequence of Corynebacterium doosanense CAU 212(T) (=DSM 45436(T)), isolated from activated sludge.</title>
        <authorList>
            <person name="Schaffert L."/>
            <person name="Albersmeier A."/>
            <person name="Kalinowski J."/>
            <person name="Ruckert C."/>
        </authorList>
    </citation>
    <scope>NUCLEOTIDE SEQUENCE [LARGE SCALE GENOMIC DNA]</scope>
    <source>
        <strain evidence="5 6">CAU 212</strain>
    </source>
</reference>
<dbReference type="PROSITE" id="PS50987">
    <property type="entry name" value="HTH_ARSR_2"/>
    <property type="match status" value="1"/>
</dbReference>
<dbReference type="NCBIfam" id="NF033788">
    <property type="entry name" value="HTH_metalloreg"/>
    <property type="match status" value="1"/>
</dbReference>
<keyword evidence="2" id="KW-0238">DNA-binding</keyword>
<dbReference type="InterPro" id="IPR036390">
    <property type="entry name" value="WH_DNA-bd_sf"/>
</dbReference>
<dbReference type="CDD" id="cd00090">
    <property type="entry name" value="HTH_ARSR"/>
    <property type="match status" value="1"/>
</dbReference>
<dbReference type="Proteomes" id="UP000029914">
    <property type="component" value="Chromosome"/>
</dbReference>
<dbReference type="PRINTS" id="PR00778">
    <property type="entry name" value="HTHARSR"/>
</dbReference>
<dbReference type="Gene3D" id="1.10.10.10">
    <property type="entry name" value="Winged helix-like DNA-binding domain superfamily/Winged helix DNA-binding domain"/>
    <property type="match status" value="1"/>
</dbReference>
<sequence>MTILPDPSPLAATCCSLGSGPLDEQESARYAALFKVLSDPARLQLLSQLTAAGCEPASVTELAASSDLSQPTVSHHLKKLTEAGLLTKVRRGRTITHQVRPEVFAELRRVLQMD</sequence>
<dbReference type="PANTHER" id="PTHR43132:SF6">
    <property type="entry name" value="HTH-TYPE TRANSCRIPTIONAL REPRESSOR CZRA"/>
    <property type="match status" value="1"/>
</dbReference>
<dbReference type="Pfam" id="PF12840">
    <property type="entry name" value="HTH_20"/>
    <property type="match status" value="1"/>
</dbReference>
<dbReference type="InterPro" id="IPR051011">
    <property type="entry name" value="Metal_resp_trans_reg"/>
</dbReference>
<evidence type="ECO:0000259" key="4">
    <source>
        <dbReference type="PROSITE" id="PS50987"/>
    </source>
</evidence>
<evidence type="ECO:0000256" key="3">
    <source>
        <dbReference type="ARBA" id="ARBA00023163"/>
    </source>
</evidence>
<evidence type="ECO:0000256" key="2">
    <source>
        <dbReference type="ARBA" id="ARBA00023125"/>
    </source>
</evidence>
<dbReference type="PANTHER" id="PTHR43132">
    <property type="entry name" value="ARSENICAL RESISTANCE OPERON REPRESSOR ARSR-RELATED"/>
    <property type="match status" value="1"/>
</dbReference>
<dbReference type="InterPro" id="IPR036388">
    <property type="entry name" value="WH-like_DNA-bd_sf"/>
</dbReference>
<keyword evidence="1" id="KW-0805">Transcription regulation</keyword>
<accession>A0A097IIE7</accession>
<evidence type="ECO:0000256" key="1">
    <source>
        <dbReference type="ARBA" id="ARBA00023015"/>
    </source>
</evidence>
<name>A0A097IIE7_9CORY</name>
<dbReference type="SMART" id="SM00418">
    <property type="entry name" value="HTH_ARSR"/>
    <property type="match status" value="1"/>
</dbReference>
<evidence type="ECO:0000313" key="6">
    <source>
        <dbReference type="Proteomes" id="UP000029914"/>
    </source>
</evidence>
<keyword evidence="6" id="KW-1185">Reference proteome</keyword>
<dbReference type="HOGENOM" id="CLU_097806_3_2_11"/>
<dbReference type="RefSeq" id="WP_018022763.1">
    <property type="nucleotide sequence ID" value="NZ_AQUX01000012.1"/>
</dbReference>